<organism evidence="2 3">
    <name type="scientific">Actinacidiphila oryziradicis</name>
    <dbReference type="NCBI Taxonomy" id="2571141"/>
    <lineage>
        <taxon>Bacteria</taxon>
        <taxon>Bacillati</taxon>
        <taxon>Actinomycetota</taxon>
        <taxon>Actinomycetes</taxon>
        <taxon>Kitasatosporales</taxon>
        <taxon>Streptomycetaceae</taxon>
        <taxon>Actinacidiphila</taxon>
    </lineage>
</organism>
<evidence type="ECO:0000313" key="3">
    <source>
        <dbReference type="Proteomes" id="UP000305778"/>
    </source>
</evidence>
<feature type="region of interest" description="Disordered" evidence="1">
    <location>
        <begin position="1"/>
        <end position="22"/>
    </location>
</feature>
<dbReference type="AlphaFoldDB" id="A0A4U0SUU5"/>
<reference evidence="2 3" key="1">
    <citation type="submission" date="2019-04" db="EMBL/GenBank/DDBJ databases">
        <title>Streptomyces oryziradicis sp. nov., a novel actinomycete isolated from rhizosphere soil of rice (Oryza sativa L.).</title>
        <authorList>
            <person name="Li C."/>
        </authorList>
    </citation>
    <scope>NUCLEOTIDE SEQUENCE [LARGE SCALE GENOMIC DNA]</scope>
    <source>
        <strain evidence="2 3">NEAU-C40</strain>
    </source>
</reference>
<dbReference type="RefSeq" id="WP_136722365.1">
    <property type="nucleotide sequence ID" value="NZ_JAOPYF010000206.1"/>
</dbReference>
<evidence type="ECO:0000313" key="2">
    <source>
        <dbReference type="EMBL" id="TKA12331.1"/>
    </source>
</evidence>
<gene>
    <name evidence="2" type="ORF">FCI23_05815</name>
</gene>
<dbReference type="EMBL" id="SUMC01000004">
    <property type="protein sequence ID" value="TKA12331.1"/>
    <property type="molecule type" value="Genomic_DNA"/>
</dbReference>
<protein>
    <submittedName>
        <fullName evidence="2">Uncharacterized protein</fullName>
    </submittedName>
</protein>
<name>A0A4U0SUU5_9ACTN</name>
<evidence type="ECO:0000256" key="1">
    <source>
        <dbReference type="SAM" id="MobiDB-lite"/>
    </source>
</evidence>
<comment type="caution">
    <text evidence="2">The sequence shown here is derived from an EMBL/GenBank/DDBJ whole genome shotgun (WGS) entry which is preliminary data.</text>
</comment>
<sequence length="61" mass="6536">MPRSVHHLPGGTGLDDLALGDDDEAPGAVGSARWCLMSSTAVPDSRVMVSMRPRICRWTVT</sequence>
<dbReference type="Proteomes" id="UP000305778">
    <property type="component" value="Unassembled WGS sequence"/>
</dbReference>
<proteinExistence type="predicted"/>
<keyword evidence="3" id="KW-1185">Reference proteome</keyword>
<accession>A0A4U0SUU5</accession>